<dbReference type="Proteomes" id="UP000504636">
    <property type="component" value="Unplaced"/>
</dbReference>
<reference evidence="1 3" key="1">
    <citation type="journal article" date="2020" name="Stud. Mycol.">
        <title>101 Dothideomycetes genomes: a test case for predicting lifestyles and emergence of pathogens.</title>
        <authorList>
            <person name="Haridas S."/>
            <person name="Albert R."/>
            <person name="Binder M."/>
            <person name="Bloem J."/>
            <person name="Labutti K."/>
            <person name="Salamov A."/>
            <person name="Andreopoulos B."/>
            <person name="Baker S."/>
            <person name="Barry K."/>
            <person name="Bills G."/>
            <person name="Bluhm B."/>
            <person name="Cannon C."/>
            <person name="Castanera R."/>
            <person name="Culley D."/>
            <person name="Daum C."/>
            <person name="Ezra D."/>
            <person name="Gonzalez J."/>
            <person name="Henrissat B."/>
            <person name="Kuo A."/>
            <person name="Liang C."/>
            <person name="Lipzen A."/>
            <person name="Lutzoni F."/>
            <person name="Magnuson J."/>
            <person name="Mondo S."/>
            <person name="Nolan M."/>
            <person name="Ohm R."/>
            <person name="Pangilinan J."/>
            <person name="Park H.-J."/>
            <person name="Ramirez L."/>
            <person name="Alfaro M."/>
            <person name="Sun H."/>
            <person name="Tritt A."/>
            <person name="Yoshinaga Y."/>
            <person name="Zwiers L.-H."/>
            <person name="Turgeon B."/>
            <person name="Goodwin S."/>
            <person name="Spatafora J."/>
            <person name="Crous P."/>
            <person name="Grigoriev I."/>
        </authorList>
    </citation>
    <scope>NUCLEOTIDE SEQUENCE</scope>
    <source>
        <strain evidence="1 3">CBS 304.34</strain>
    </source>
</reference>
<reference evidence="3" key="3">
    <citation type="submission" date="2025-04" db="UniProtKB">
        <authorList>
            <consortium name="RefSeq"/>
        </authorList>
    </citation>
    <scope>IDENTIFICATION</scope>
    <source>
        <strain evidence="3">CBS 304.34</strain>
    </source>
</reference>
<organism evidence="1">
    <name type="scientific">Mytilinidion resinicola</name>
    <dbReference type="NCBI Taxonomy" id="574789"/>
    <lineage>
        <taxon>Eukaryota</taxon>
        <taxon>Fungi</taxon>
        <taxon>Dikarya</taxon>
        <taxon>Ascomycota</taxon>
        <taxon>Pezizomycotina</taxon>
        <taxon>Dothideomycetes</taxon>
        <taxon>Pleosporomycetidae</taxon>
        <taxon>Mytilinidiales</taxon>
        <taxon>Mytilinidiaceae</taxon>
        <taxon>Mytilinidion</taxon>
    </lineage>
</organism>
<dbReference type="Gene3D" id="3.40.50.150">
    <property type="entry name" value="Vaccinia Virus protein VP39"/>
    <property type="match status" value="1"/>
</dbReference>
<name>A0A6A6YUY6_9PEZI</name>
<dbReference type="SUPFAM" id="SSF53335">
    <property type="entry name" value="S-adenosyl-L-methionine-dependent methyltransferases"/>
    <property type="match status" value="1"/>
</dbReference>
<keyword evidence="2" id="KW-1185">Reference proteome</keyword>
<dbReference type="OrthoDB" id="61390at2759"/>
<dbReference type="EMBL" id="MU003697">
    <property type="protein sequence ID" value="KAF2812591.1"/>
    <property type="molecule type" value="Genomic_DNA"/>
</dbReference>
<dbReference type="RefSeq" id="XP_033579555.1">
    <property type="nucleotide sequence ID" value="XM_033719584.1"/>
</dbReference>
<proteinExistence type="predicted"/>
<sequence length="298" mass="33814">MNTLHDLAHENKDTNDFPTACRALLIKVLETADVMRSKPGIVQLETLELVDLGFGCGDQTEFLMQQVEGKSGVPYHADEWAWTTETKQKFPVFDHYTGITLSKTQCNYAKARLQRVMPSDYVHDHVRLFCGDAARPEAWPEAMRVATQGTSEWKTRWVLALDTFYHFSPSRWAVIRHAHDRLDASVMAFDLVLAEDVTMAQKVLLYLVCASSRSPFANFVTEGVYRQKLQEVGYRAEDIVIIDITEHVFAPLTNFLNLREHDLDTIGLGLGGLKAAKWLFGWWARTGIVRGVVVVARR</sequence>
<dbReference type="InterPro" id="IPR029063">
    <property type="entry name" value="SAM-dependent_MTases_sf"/>
</dbReference>
<evidence type="ECO:0000313" key="2">
    <source>
        <dbReference type="Proteomes" id="UP000504636"/>
    </source>
</evidence>
<evidence type="ECO:0000313" key="1">
    <source>
        <dbReference type="EMBL" id="KAF2812591.1"/>
    </source>
</evidence>
<accession>A0A6A6YUY6</accession>
<protein>
    <recommendedName>
        <fullName evidence="4">S-adenosyl-L-methionine-dependent methyltransferase</fullName>
    </recommendedName>
</protein>
<dbReference type="GeneID" id="54460477"/>
<evidence type="ECO:0008006" key="4">
    <source>
        <dbReference type="Google" id="ProtNLM"/>
    </source>
</evidence>
<evidence type="ECO:0000313" key="3">
    <source>
        <dbReference type="RefSeq" id="XP_033579555.1"/>
    </source>
</evidence>
<reference evidence="3" key="2">
    <citation type="submission" date="2020-04" db="EMBL/GenBank/DDBJ databases">
        <authorList>
            <consortium name="NCBI Genome Project"/>
        </authorList>
    </citation>
    <scope>NUCLEOTIDE SEQUENCE</scope>
    <source>
        <strain evidence="3">CBS 304.34</strain>
    </source>
</reference>
<gene>
    <name evidence="1 3" type="ORF">BDZ99DRAFT_461250</name>
</gene>
<dbReference type="AlphaFoldDB" id="A0A6A6YUY6"/>